<accession>A0A9D1G853</accession>
<comment type="caution">
    <text evidence="3">The sequence shown here is derived from an EMBL/GenBank/DDBJ whole genome shotgun (WGS) entry which is preliminary data.</text>
</comment>
<dbReference type="AlphaFoldDB" id="A0A9D1G853"/>
<reference evidence="3" key="1">
    <citation type="submission" date="2020-10" db="EMBL/GenBank/DDBJ databases">
        <authorList>
            <person name="Gilroy R."/>
        </authorList>
    </citation>
    <scope>NUCLEOTIDE SEQUENCE</scope>
    <source>
        <strain evidence="3">14508</strain>
    </source>
</reference>
<dbReference type="GO" id="GO:0003677">
    <property type="term" value="F:DNA binding"/>
    <property type="evidence" value="ECO:0007669"/>
    <property type="project" value="InterPro"/>
</dbReference>
<name>A0A9D1G853_9FIRM</name>
<keyword evidence="2" id="KW-1277">Toxin-antitoxin system</keyword>
<dbReference type="InterPro" id="IPR003477">
    <property type="entry name" value="PemK-like"/>
</dbReference>
<organism evidence="3 4">
    <name type="scientific">Candidatus Caccosoma faecigallinarum</name>
    <dbReference type="NCBI Taxonomy" id="2840720"/>
    <lineage>
        <taxon>Bacteria</taxon>
        <taxon>Bacillati</taxon>
        <taxon>Bacillota</taxon>
        <taxon>Bacillota incertae sedis</taxon>
        <taxon>Candidatus Caccosoma</taxon>
    </lineage>
</organism>
<dbReference type="EMBL" id="DVKI01000113">
    <property type="protein sequence ID" value="HIT17446.1"/>
    <property type="molecule type" value="Genomic_DNA"/>
</dbReference>
<sequence length="159" mass="18501">MKKNINTQNFKDEVKKVQWIGRLLNYWNLKQYKVRLDVCAWQIFEIDYGMNVGHEFSGRHYGVAIHDSPFYNPIITVIPIKTSRGKLNPNSDVYLGKIEGIQSLKNSIAVINQIHSIDKIRIFNIDSINKKVKPKTAIYLNEEQINIIQNGIQKILFKN</sequence>
<dbReference type="Pfam" id="PF02452">
    <property type="entry name" value="PemK_toxin"/>
    <property type="match status" value="1"/>
</dbReference>
<dbReference type="InterPro" id="IPR011067">
    <property type="entry name" value="Plasmid_toxin/cell-grow_inhib"/>
</dbReference>
<dbReference type="SUPFAM" id="SSF50118">
    <property type="entry name" value="Cell growth inhibitor/plasmid maintenance toxic component"/>
    <property type="match status" value="1"/>
</dbReference>
<gene>
    <name evidence="3" type="ORF">IAD04_03575</name>
</gene>
<evidence type="ECO:0000313" key="3">
    <source>
        <dbReference type="EMBL" id="HIT17446.1"/>
    </source>
</evidence>
<dbReference type="Proteomes" id="UP000886893">
    <property type="component" value="Unassembled WGS sequence"/>
</dbReference>
<evidence type="ECO:0000313" key="4">
    <source>
        <dbReference type="Proteomes" id="UP000886893"/>
    </source>
</evidence>
<reference evidence="3" key="2">
    <citation type="journal article" date="2021" name="PeerJ">
        <title>Extensive microbial diversity within the chicken gut microbiome revealed by metagenomics and culture.</title>
        <authorList>
            <person name="Gilroy R."/>
            <person name="Ravi A."/>
            <person name="Getino M."/>
            <person name="Pursley I."/>
            <person name="Horton D.L."/>
            <person name="Alikhan N.F."/>
            <person name="Baker D."/>
            <person name="Gharbi K."/>
            <person name="Hall N."/>
            <person name="Watson M."/>
            <person name="Adriaenssens E.M."/>
            <person name="Foster-Nyarko E."/>
            <person name="Jarju S."/>
            <person name="Secka A."/>
            <person name="Antonio M."/>
            <person name="Oren A."/>
            <person name="Chaudhuri R.R."/>
            <person name="La Ragione R."/>
            <person name="Hildebrand F."/>
            <person name="Pallen M.J."/>
        </authorList>
    </citation>
    <scope>NUCLEOTIDE SEQUENCE</scope>
    <source>
        <strain evidence="3">14508</strain>
    </source>
</reference>
<dbReference type="Gene3D" id="2.30.30.110">
    <property type="match status" value="1"/>
</dbReference>
<comment type="similarity">
    <text evidence="1">Belongs to the PemK/MazF family.</text>
</comment>
<protein>
    <submittedName>
        <fullName evidence="3">Type II toxin-antitoxin system PemK/MazF family toxin</fullName>
    </submittedName>
</protein>
<proteinExistence type="inferred from homology"/>
<evidence type="ECO:0000256" key="2">
    <source>
        <dbReference type="ARBA" id="ARBA00022649"/>
    </source>
</evidence>
<evidence type="ECO:0000256" key="1">
    <source>
        <dbReference type="ARBA" id="ARBA00007521"/>
    </source>
</evidence>